<organism evidence="1 2">
    <name type="scientific">Symmachiella macrocystis</name>
    <dbReference type="NCBI Taxonomy" id="2527985"/>
    <lineage>
        <taxon>Bacteria</taxon>
        <taxon>Pseudomonadati</taxon>
        <taxon>Planctomycetota</taxon>
        <taxon>Planctomycetia</taxon>
        <taxon>Planctomycetales</taxon>
        <taxon>Planctomycetaceae</taxon>
        <taxon>Symmachiella</taxon>
    </lineage>
</organism>
<dbReference type="Proteomes" id="UP000320735">
    <property type="component" value="Unassembled WGS sequence"/>
</dbReference>
<evidence type="ECO:0000313" key="1">
    <source>
        <dbReference type="EMBL" id="TWU11753.1"/>
    </source>
</evidence>
<comment type="caution">
    <text evidence="1">The sequence shown here is derived from an EMBL/GenBank/DDBJ whole genome shotgun (WGS) entry which is preliminary data.</text>
</comment>
<name>A0A5C6BHV4_9PLAN</name>
<accession>A0A5C6BHV4</accession>
<sequence length="47" mass="5389">MPRKRHTSEQIITKLREAPVPETKLFCSPASATLQQANRTTRDTIEH</sequence>
<dbReference type="EMBL" id="SJPP01000001">
    <property type="protein sequence ID" value="TWU11753.1"/>
    <property type="molecule type" value="Genomic_DNA"/>
</dbReference>
<proteinExistence type="predicted"/>
<dbReference type="AlphaFoldDB" id="A0A5C6BHV4"/>
<reference evidence="1 2" key="1">
    <citation type="submission" date="2019-02" db="EMBL/GenBank/DDBJ databases">
        <title>Deep-cultivation of Planctomycetes and their phenomic and genomic characterization uncovers novel biology.</title>
        <authorList>
            <person name="Wiegand S."/>
            <person name="Jogler M."/>
            <person name="Boedeker C."/>
            <person name="Pinto D."/>
            <person name="Vollmers J."/>
            <person name="Rivas-Marin E."/>
            <person name="Kohn T."/>
            <person name="Peeters S.H."/>
            <person name="Heuer A."/>
            <person name="Rast P."/>
            <person name="Oberbeckmann S."/>
            <person name="Bunk B."/>
            <person name="Jeske O."/>
            <person name="Meyerdierks A."/>
            <person name="Storesund J.E."/>
            <person name="Kallscheuer N."/>
            <person name="Luecker S."/>
            <person name="Lage O.M."/>
            <person name="Pohl T."/>
            <person name="Merkel B.J."/>
            <person name="Hornburger P."/>
            <person name="Mueller R.-W."/>
            <person name="Bruemmer F."/>
            <person name="Labrenz M."/>
            <person name="Spormann A.M."/>
            <person name="Op Den Camp H."/>
            <person name="Overmann J."/>
            <person name="Amann R."/>
            <person name="Jetten M.S.M."/>
            <person name="Mascher T."/>
            <person name="Medema M.H."/>
            <person name="Devos D.P."/>
            <person name="Kaster A.-K."/>
            <person name="Ovreas L."/>
            <person name="Rohde M."/>
            <person name="Galperin M.Y."/>
            <person name="Jogler C."/>
        </authorList>
    </citation>
    <scope>NUCLEOTIDE SEQUENCE [LARGE SCALE GENOMIC DNA]</scope>
    <source>
        <strain evidence="1 2">CA54</strain>
    </source>
</reference>
<gene>
    <name evidence="1" type="ORF">CA54_05620</name>
</gene>
<evidence type="ECO:0000313" key="2">
    <source>
        <dbReference type="Proteomes" id="UP000320735"/>
    </source>
</evidence>
<keyword evidence="2" id="KW-1185">Reference proteome</keyword>
<protein>
    <submittedName>
        <fullName evidence="1">Uncharacterized protein</fullName>
    </submittedName>
</protein>